<dbReference type="EMBL" id="CM000618">
    <property type="protein sequence ID" value="EEC45972.1"/>
    <property type="molecule type" value="Genomic_DNA"/>
</dbReference>
<keyword evidence="3" id="KW-1185">Reference proteome</keyword>
<dbReference type="OrthoDB" id="55282at2759"/>
<organism evidence="2 3">
    <name type="scientific">Phaeodactylum tricornutum (strain CCAP 1055/1)</name>
    <dbReference type="NCBI Taxonomy" id="556484"/>
    <lineage>
        <taxon>Eukaryota</taxon>
        <taxon>Sar</taxon>
        <taxon>Stramenopiles</taxon>
        <taxon>Ochrophyta</taxon>
        <taxon>Bacillariophyta</taxon>
        <taxon>Bacillariophyceae</taxon>
        <taxon>Bacillariophycidae</taxon>
        <taxon>Naviculales</taxon>
        <taxon>Phaeodactylaceae</taxon>
        <taxon>Phaeodactylum</taxon>
    </lineage>
</organism>
<keyword evidence="1" id="KW-0812">Transmembrane</keyword>
<feature type="transmembrane region" description="Helical" evidence="1">
    <location>
        <begin position="197"/>
        <end position="218"/>
    </location>
</feature>
<keyword evidence="1" id="KW-0472">Membrane</keyword>
<protein>
    <submittedName>
        <fullName evidence="2">Uncharacterized protein</fullName>
    </submittedName>
</protein>
<gene>
    <name evidence="2" type="ORF">PHATRDRAFT_48183</name>
</gene>
<accession>B7G693</accession>
<reference evidence="3" key="2">
    <citation type="submission" date="2008-08" db="EMBL/GenBank/DDBJ databases">
        <authorList>
            <consortium name="Diatom Consortium"/>
            <person name="Grigoriev I."/>
            <person name="Grimwood J."/>
            <person name="Kuo A."/>
            <person name="Otillar R.P."/>
            <person name="Salamov A."/>
            <person name="Detter J.C."/>
            <person name="Lindquist E."/>
            <person name="Shapiro H."/>
            <person name="Lucas S."/>
            <person name="Glavina del Rio T."/>
            <person name="Pitluck S."/>
            <person name="Rokhsar D."/>
            <person name="Bowler C."/>
        </authorList>
    </citation>
    <scope>GENOME REANNOTATION</scope>
    <source>
        <strain evidence="3">CCAP 1055/1</strain>
    </source>
</reference>
<evidence type="ECO:0000256" key="1">
    <source>
        <dbReference type="SAM" id="Phobius"/>
    </source>
</evidence>
<dbReference type="RefSeq" id="XP_002182685.1">
    <property type="nucleotide sequence ID" value="XM_002182649.1"/>
</dbReference>
<dbReference type="Proteomes" id="UP000000759">
    <property type="component" value="Chromosome 16"/>
</dbReference>
<sequence>MDSSDGFRNHDYRGAIALNNMGVSLLEQKAYLEAMETLKDSVIVMKVAFQQESCTNFRDTSILVEEKLDRACQRLSTQRLEADPTLIEGLRHDGGFATLQSLVTKQDPILSESLFPVRIEQLDDHEDIENSLKTAIIMHNFSIAHFCMSKTPVNDEVRARLVEGGLRLASVSYGILSKMMSGGKNLLYELILRDTNVFVVAIAVLNSLVQMLIALGSLGEAERCSAKLHQLGALVKQIDSPEITQSNTVAAAAA</sequence>
<proteinExistence type="predicted"/>
<evidence type="ECO:0000313" key="3">
    <source>
        <dbReference type="Proteomes" id="UP000000759"/>
    </source>
</evidence>
<dbReference type="KEGG" id="pti:PHATRDRAFT_48183"/>
<dbReference type="HOGENOM" id="CLU_1059455_0_0_1"/>
<keyword evidence="1" id="KW-1133">Transmembrane helix</keyword>
<dbReference type="InParanoid" id="B7G693"/>
<name>B7G693_PHATC</name>
<reference evidence="2 3" key="1">
    <citation type="journal article" date="2008" name="Nature">
        <title>The Phaeodactylum genome reveals the evolutionary history of diatom genomes.</title>
        <authorList>
            <person name="Bowler C."/>
            <person name="Allen A.E."/>
            <person name="Badger J.H."/>
            <person name="Grimwood J."/>
            <person name="Jabbari K."/>
            <person name="Kuo A."/>
            <person name="Maheswari U."/>
            <person name="Martens C."/>
            <person name="Maumus F."/>
            <person name="Otillar R.P."/>
            <person name="Rayko E."/>
            <person name="Salamov A."/>
            <person name="Vandepoele K."/>
            <person name="Beszteri B."/>
            <person name="Gruber A."/>
            <person name="Heijde M."/>
            <person name="Katinka M."/>
            <person name="Mock T."/>
            <person name="Valentin K."/>
            <person name="Verret F."/>
            <person name="Berges J.A."/>
            <person name="Brownlee C."/>
            <person name="Cadoret J.P."/>
            <person name="Chiovitti A."/>
            <person name="Choi C.J."/>
            <person name="Coesel S."/>
            <person name="De Martino A."/>
            <person name="Detter J.C."/>
            <person name="Durkin C."/>
            <person name="Falciatore A."/>
            <person name="Fournet J."/>
            <person name="Haruta M."/>
            <person name="Huysman M.J."/>
            <person name="Jenkins B.D."/>
            <person name="Jiroutova K."/>
            <person name="Jorgensen R.E."/>
            <person name="Joubert Y."/>
            <person name="Kaplan A."/>
            <person name="Kroger N."/>
            <person name="Kroth P.G."/>
            <person name="La Roche J."/>
            <person name="Lindquist E."/>
            <person name="Lommer M."/>
            <person name="Martin-Jezequel V."/>
            <person name="Lopez P.J."/>
            <person name="Lucas S."/>
            <person name="Mangogna M."/>
            <person name="McGinnis K."/>
            <person name="Medlin L.K."/>
            <person name="Montsant A."/>
            <person name="Oudot-Le Secq M.P."/>
            <person name="Napoli C."/>
            <person name="Obornik M."/>
            <person name="Parker M.S."/>
            <person name="Petit J.L."/>
            <person name="Porcel B.M."/>
            <person name="Poulsen N."/>
            <person name="Robison M."/>
            <person name="Rychlewski L."/>
            <person name="Rynearson T.A."/>
            <person name="Schmutz J."/>
            <person name="Shapiro H."/>
            <person name="Siaut M."/>
            <person name="Stanley M."/>
            <person name="Sussman M.R."/>
            <person name="Taylor A.R."/>
            <person name="Vardi A."/>
            <person name="von Dassow P."/>
            <person name="Vyverman W."/>
            <person name="Willis A."/>
            <person name="Wyrwicz L.S."/>
            <person name="Rokhsar D.S."/>
            <person name="Weissenbach J."/>
            <person name="Armbrust E.V."/>
            <person name="Green B.R."/>
            <person name="Van de Peer Y."/>
            <person name="Grigoriev I.V."/>
        </authorList>
    </citation>
    <scope>NUCLEOTIDE SEQUENCE [LARGE SCALE GENOMIC DNA]</scope>
    <source>
        <strain evidence="2 3">CCAP 1055/1</strain>
    </source>
</reference>
<dbReference type="PaxDb" id="2850-Phatr48183"/>
<evidence type="ECO:0000313" key="2">
    <source>
        <dbReference type="EMBL" id="EEC45972.1"/>
    </source>
</evidence>
<dbReference type="AlphaFoldDB" id="B7G693"/>
<dbReference type="GeneID" id="7203509"/>